<comment type="caution">
    <text evidence="8">The sequence shown here is derived from an EMBL/GenBank/DDBJ whole genome shotgun (WGS) entry which is preliminary data.</text>
</comment>
<dbReference type="FunCoup" id="A0A482XKK0">
    <property type="interactions" value="1538"/>
</dbReference>
<keyword evidence="5" id="KW-0175">Coiled coil</keyword>
<dbReference type="AlphaFoldDB" id="A0A482XKK0"/>
<dbReference type="GO" id="GO:0006364">
    <property type="term" value="P:rRNA processing"/>
    <property type="evidence" value="ECO:0007669"/>
    <property type="project" value="TreeGrafter"/>
</dbReference>
<feature type="compositionally biased region" description="Acidic residues" evidence="7">
    <location>
        <begin position="14"/>
        <end position="24"/>
    </location>
</feature>
<evidence type="ECO:0000313" key="8">
    <source>
        <dbReference type="EMBL" id="RZF46070.1"/>
    </source>
</evidence>
<reference evidence="8 9" key="1">
    <citation type="journal article" date="2017" name="Gigascience">
        <title>Genome sequence of the small brown planthopper, Laodelphax striatellus.</title>
        <authorList>
            <person name="Zhu J."/>
            <person name="Jiang F."/>
            <person name="Wang X."/>
            <person name="Yang P."/>
            <person name="Bao Y."/>
            <person name="Zhao W."/>
            <person name="Wang W."/>
            <person name="Lu H."/>
            <person name="Wang Q."/>
            <person name="Cui N."/>
            <person name="Li J."/>
            <person name="Chen X."/>
            <person name="Luo L."/>
            <person name="Yu J."/>
            <person name="Kang L."/>
            <person name="Cui F."/>
        </authorList>
    </citation>
    <scope>NUCLEOTIDE SEQUENCE [LARGE SCALE GENOMIC DNA]</scope>
    <source>
        <strain evidence="8">Lst14</strain>
    </source>
</reference>
<dbReference type="OrthoDB" id="443772at2759"/>
<keyword evidence="9" id="KW-1185">Reference proteome</keyword>
<evidence type="ECO:0000313" key="9">
    <source>
        <dbReference type="Proteomes" id="UP000291343"/>
    </source>
</evidence>
<feature type="compositionally biased region" description="Polar residues" evidence="7">
    <location>
        <begin position="233"/>
        <end position="245"/>
    </location>
</feature>
<evidence type="ECO:0000256" key="2">
    <source>
        <dbReference type="ARBA" id="ARBA00004604"/>
    </source>
</evidence>
<dbReference type="Proteomes" id="UP000291343">
    <property type="component" value="Unassembled WGS sequence"/>
</dbReference>
<keyword evidence="4" id="KW-0690">Ribosome biogenesis</keyword>
<comment type="subcellular location">
    <subcellularLocation>
        <location evidence="2">Nucleus</location>
        <location evidence="2">Nucleolus</location>
    </subcellularLocation>
</comment>
<evidence type="ECO:0000256" key="3">
    <source>
        <dbReference type="ARBA" id="ARBA00007336"/>
    </source>
</evidence>
<comment type="function">
    <text evidence="1">Required for the processing of the 27S pre-rRNA.</text>
</comment>
<dbReference type="GO" id="GO:0042273">
    <property type="term" value="P:ribosomal large subunit biogenesis"/>
    <property type="evidence" value="ECO:0007669"/>
    <property type="project" value="TreeGrafter"/>
</dbReference>
<evidence type="ECO:0000256" key="5">
    <source>
        <dbReference type="ARBA" id="ARBA00023054"/>
    </source>
</evidence>
<evidence type="ECO:0000256" key="7">
    <source>
        <dbReference type="SAM" id="MobiDB-lite"/>
    </source>
</evidence>
<feature type="compositionally biased region" description="Basic and acidic residues" evidence="7">
    <location>
        <begin position="193"/>
        <end position="212"/>
    </location>
</feature>
<name>A0A482XKK0_LAOST</name>
<keyword evidence="6" id="KW-0539">Nucleus</keyword>
<dbReference type="SMR" id="A0A482XKK0"/>
<dbReference type="Pfam" id="PF05890">
    <property type="entry name" value="Ebp2"/>
    <property type="match status" value="1"/>
</dbReference>
<dbReference type="InParanoid" id="A0A482XKK0"/>
<dbReference type="STRING" id="195883.A0A482XKK0"/>
<feature type="region of interest" description="Disordered" evidence="7">
    <location>
        <begin position="1"/>
        <end position="24"/>
    </location>
</feature>
<proteinExistence type="inferred from homology"/>
<dbReference type="PANTHER" id="PTHR13028">
    <property type="entry name" value="RRNA PROCESSING PROTEIN EBNA1-BINDING PROTEIN-RELATED"/>
    <property type="match status" value="1"/>
</dbReference>
<dbReference type="GO" id="GO:0030687">
    <property type="term" value="C:preribosome, large subunit precursor"/>
    <property type="evidence" value="ECO:0007669"/>
    <property type="project" value="TreeGrafter"/>
</dbReference>
<gene>
    <name evidence="8" type="ORF">LSTR_LSTR004783</name>
</gene>
<accession>A0A482XKK0</accession>
<feature type="region of interest" description="Disordered" evidence="7">
    <location>
        <begin position="189"/>
        <end position="212"/>
    </location>
</feature>
<evidence type="ECO:0000256" key="4">
    <source>
        <dbReference type="ARBA" id="ARBA00022517"/>
    </source>
</evidence>
<protein>
    <submittedName>
        <fullName evidence="8">Uncharacterized protein</fullName>
    </submittedName>
</protein>
<feature type="compositionally biased region" description="Basic residues" evidence="7">
    <location>
        <begin position="291"/>
        <end position="310"/>
    </location>
</feature>
<evidence type="ECO:0000256" key="1">
    <source>
        <dbReference type="ARBA" id="ARBA00003387"/>
    </source>
</evidence>
<dbReference type="GO" id="GO:0034399">
    <property type="term" value="C:nuclear periphery"/>
    <property type="evidence" value="ECO:0007669"/>
    <property type="project" value="TreeGrafter"/>
</dbReference>
<sequence length="310" mass="35995">MVKTKKLKRALSPEQDEEFDSGDSDAELQELFSKGLLKPGLNVPADALPQKKQYANNIVGLELKLQEIQQNYPWIERLDLVTGYAPLAPEMALQLEEEAERNELHADGNSQLDEFKRESLFHRQAQAAVIEGISRLKSLGVPTKRPDDFFAEMAKTDEHMQKIRAMLVKRQASKERIEKVRKIREQRKISKKVQAENRLKKQNEKKSMLDEVKKFRKGIRKDLDFLDDKKQRSVQSKNNKTPNRSQLKRKHKDSKFGFGGKKRGLKRNTKESTADLEGGSRRPPQAQKNKMQNKRPGKQRRQQMKSKKKR</sequence>
<dbReference type="EMBL" id="QKKF02007188">
    <property type="protein sequence ID" value="RZF46070.1"/>
    <property type="molecule type" value="Genomic_DNA"/>
</dbReference>
<dbReference type="PANTHER" id="PTHR13028:SF0">
    <property type="entry name" value="RRNA-PROCESSING PROTEIN EBP2-RELATED"/>
    <property type="match status" value="1"/>
</dbReference>
<organism evidence="8 9">
    <name type="scientific">Laodelphax striatellus</name>
    <name type="common">Small brown planthopper</name>
    <name type="synonym">Delphax striatella</name>
    <dbReference type="NCBI Taxonomy" id="195883"/>
    <lineage>
        <taxon>Eukaryota</taxon>
        <taxon>Metazoa</taxon>
        <taxon>Ecdysozoa</taxon>
        <taxon>Arthropoda</taxon>
        <taxon>Hexapoda</taxon>
        <taxon>Insecta</taxon>
        <taxon>Pterygota</taxon>
        <taxon>Neoptera</taxon>
        <taxon>Paraneoptera</taxon>
        <taxon>Hemiptera</taxon>
        <taxon>Auchenorrhyncha</taxon>
        <taxon>Fulgoroidea</taxon>
        <taxon>Delphacidae</taxon>
        <taxon>Criomorphinae</taxon>
        <taxon>Laodelphax</taxon>
    </lineage>
</organism>
<dbReference type="GO" id="GO:0005730">
    <property type="term" value="C:nucleolus"/>
    <property type="evidence" value="ECO:0007669"/>
    <property type="project" value="UniProtKB-SubCell"/>
</dbReference>
<evidence type="ECO:0000256" key="6">
    <source>
        <dbReference type="ARBA" id="ARBA00023242"/>
    </source>
</evidence>
<dbReference type="InterPro" id="IPR008610">
    <property type="entry name" value="Ebp2"/>
</dbReference>
<comment type="similarity">
    <text evidence="3">Belongs to the EBP2 family.</text>
</comment>
<feature type="region of interest" description="Disordered" evidence="7">
    <location>
        <begin position="226"/>
        <end position="310"/>
    </location>
</feature>